<dbReference type="eggNOG" id="COG2761">
    <property type="taxonomic scope" value="Bacteria"/>
</dbReference>
<dbReference type="EMBL" id="AP013068">
    <property type="protein sequence ID" value="BAN48133.1"/>
    <property type="molecule type" value="Genomic_DNA"/>
</dbReference>
<dbReference type="STRING" id="1245471.PCA10_24010"/>
<dbReference type="Proteomes" id="UP000015503">
    <property type="component" value="Chromosome"/>
</dbReference>
<proteinExistence type="predicted"/>
<sequence>MKPLLVEMTFDFICPWCLIGKRNLERVLEKLAASRPDVEVTVRWHGVQLLPDLPADGVPFKDFYLARLGSEAAVQARQEQVREAAYHADVDLDLARIRTMPNTANAHRLLALATGQGSARQVDALLEMLFAAYFQRGEDLGDGEVLLRLARQCGFDPRRLESALFTDGRAFVGTGAAQVSQAVPSFVIDGRLSLAGAQPPWLMLAQFERALQLRPIAEALAS</sequence>
<dbReference type="HOGENOM" id="CLU_069253_0_4_6"/>
<dbReference type="KEGG" id="pre:PCA10_24010"/>
<evidence type="ECO:0000313" key="2">
    <source>
        <dbReference type="EMBL" id="BAN48133.1"/>
    </source>
</evidence>
<dbReference type="GO" id="GO:0016491">
    <property type="term" value="F:oxidoreductase activity"/>
    <property type="evidence" value="ECO:0007669"/>
    <property type="project" value="InterPro"/>
</dbReference>
<dbReference type="Gene3D" id="3.40.30.10">
    <property type="entry name" value="Glutaredoxin"/>
    <property type="match status" value="1"/>
</dbReference>
<reference evidence="2 3" key="1">
    <citation type="journal article" date="2013" name="Genome Announc.">
        <title>Complete Genome Sequence of the Carbazole Degrader Pseudomonas resinovorans Strain CA10 (NBRC 106553).</title>
        <authorList>
            <person name="Shintani M."/>
            <person name="Hosoyama A."/>
            <person name="Ohji S."/>
            <person name="Tsuchikane K."/>
            <person name="Takarada H."/>
            <person name="Yamazoe A."/>
            <person name="Fujita N."/>
            <person name="Nojiri H."/>
        </authorList>
    </citation>
    <scope>NUCLEOTIDE SEQUENCE [LARGE SCALE GENOMIC DNA]</scope>
    <source>
        <strain evidence="2 3">NBRC 106553</strain>
    </source>
</reference>
<accession>S6AQS0</accession>
<evidence type="ECO:0000259" key="1">
    <source>
        <dbReference type="Pfam" id="PF01323"/>
    </source>
</evidence>
<dbReference type="Pfam" id="PF01323">
    <property type="entry name" value="DSBA"/>
    <property type="match status" value="1"/>
</dbReference>
<dbReference type="SUPFAM" id="SSF52833">
    <property type="entry name" value="Thioredoxin-like"/>
    <property type="match status" value="1"/>
</dbReference>
<dbReference type="InterPro" id="IPR036249">
    <property type="entry name" value="Thioredoxin-like_sf"/>
</dbReference>
<dbReference type="CDD" id="cd03024">
    <property type="entry name" value="DsbA_FrnE"/>
    <property type="match status" value="1"/>
</dbReference>
<dbReference type="PANTHER" id="PTHR13887:SF41">
    <property type="entry name" value="THIOREDOXIN SUPERFAMILY PROTEIN"/>
    <property type="match status" value="1"/>
</dbReference>
<dbReference type="OrthoDB" id="9799122at2"/>
<name>S6AQS0_METRE</name>
<organism evidence="2 3">
    <name type="scientific">Metapseudomonas resinovorans NBRC 106553</name>
    <dbReference type="NCBI Taxonomy" id="1245471"/>
    <lineage>
        <taxon>Bacteria</taxon>
        <taxon>Pseudomonadati</taxon>
        <taxon>Pseudomonadota</taxon>
        <taxon>Gammaproteobacteria</taxon>
        <taxon>Pseudomonadales</taxon>
        <taxon>Pseudomonadaceae</taxon>
        <taxon>Metapseudomonas</taxon>
    </lineage>
</organism>
<dbReference type="PANTHER" id="PTHR13887">
    <property type="entry name" value="GLUTATHIONE S-TRANSFERASE KAPPA"/>
    <property type="match status" value="1"/>
</dbReference>
<evidence type="ECO:0000313" key="3">
    <source>
        <dbReference type="Proteomes" id="UP000015503"/>
    </source>
</evidence>
<keyword evidence="3" id="KW-1185">Reference proteome</keyword>
<gene>
    <name evidence="2" type="ORF">PCA10_24010</name>
</gene>
<dbReference type="AlphaFoldDB" id="S6AQS0"/>
<dbReference type="InterPro" id="IPR001853">
    <property type="entry name" value="DSBA-like_thioredoxin_dom"/>
</dbReference>
<protein>
    <recommendedName>
        <fullName evidence="1">DSBA-like thioredoxin domain-containing protein</fullName>
    </recommendedName>
</protein>
<dbReference type="RefSeq" id="WP_016492329.1">
    <property type="nucleotide sequence ID" value="NC_021499.1"/>
</dbReference>
<dbReference type="PATRIC" id="fig|1245471.3.peg.2429"/>
<feature type="domain" description="DSBA-like thioredoxin" evidence="1">
    <location>
        <begin position="6"/>
        <end position="199"/>
    </location>
</feature>